<dbReference type="OrthoDB" id="531008at2759"/>
<dbReference type="EMBL" id="SELW01000653">
    <property type="protein sequence ID" value="TID15456.1"/>
    <property type="molecule type" value="Genomic_DNA"/>
</dbReference>
<dbReference type="Gene3D" id="6.20.250.60">
    <property type="match status" value="1"/>
</dbReference>
<organism evidence="4 5">
    <name type="scientific">Pichia inconspicua</name>
    <dbReference type="NCBI Taxonomy" id="52247"/>
    <lineage>
        <taxon>Eukaryota</taxon>
        <taxon>Fungi</taxon>
        <taxon>Dikarya</taxon>
        <taxon>Ascomycota</taxon>
        <taxon>Saccharomycotina</taxon>
        <taxon>Pichiomycetes</taxon>
        <taxon>Pichiales</taxon>
        <taxon>Pichiaceae</taxon>
        <taxon>Pichia</taxon>
    </lineage>
</organism>
<proteinExistence type="inferred from homology"/>
<gene>
    <name evidence="4" type="ORF">CANINC_004422</name>
</gene>
<comment type="similarity">
    <text evidence="1">Belongs to the 5'-AMP-activated protein kinase beta subunit family.</text>
</comment>
<dbReference type="STRING" id="52247.A0A4V4NF76"/>
<dbReference type="SUPFAM" id="SSF160219">
    <property type="entry name" value="AMPKBI-like"/>
    <property type="match status" value="1"/>
</dbReference>
<dbReference type="InterPro" id="IPR006828">
    <property type="entry name" value="ASC_dom"/>
</dbReference>
<evidence type="ECO:0000256" key="2">
    <source>
        <dbReference type="SAM" id="MobiDB-lite"/>
    </source>
</evidence>
<dbReference type="Proteomes" id="UP000307173">
    <property type="component" value="Unassembled WGS sequence"/>
</dbReference>
<reference evidence="4 5" key="1">
    <citation type="journal article" date="2019" name="Front. Genet.">
        <title>Whole-Genome Sequencing of the Opportunistic Yeast Pathogen Candida inconspicua Uncovers Its Hybrid Origin.</title>
        <authorList>
            <person name="Mixao V."/>
            <person name="Hansen A.P."/>
            <person name="Saus E."/>
            <person name="Boekhout T."/>
            <person name="Lass-Florl C."/>
            <person name="Gabaldon T."/>
        </authorList>
    </citation>
    <scope>NUCLEOTIDE SEQUENCE [LARGE SCALE GENOMIC DNA]</scope>
    <source>
        <strain evidence="4 5">CBS 180</strain>
    </source>
</reference>
<feature type="region of interest" description="Disordered" evidence="2">
    <location>
        <begin position="1"/>
        <end position="38"/>
    </location>
</feature>
<dbReference type="AlphaFoldDB" id="A0A4V4NF76"/>
<name>A0A4V4NF76_9ASCO</name>
<protein>
    <recommendedName>
        <fullName evidence="3">Association with the SNF1 complex (ASC) domain-containing protein</fullName>
    </recommendedName>
</protein>
<dbReference type="InterPro" id="IPR037256">
    <property type="entry name" value="ASC_dom_sf"/>
</dbReference>
<sequence length="417" mass="47646">MSSGRASPRLTYKVHEAMSQSPHSDNNTGIDSQSPSKVYFDTSELPVLPDFSKRPKLLPSSSSDKDNIENSIILAKGCNSYSRMDNYQNCSDSLNSSTKYSSDERPSLYQYGRSQSRNASVAFFSEEINDEHTFNDIPLNEELDDFEYDDLDKLDFLNEENLHITEQDRSSPSNLESPDPYYSSLGRDINRADSPFSPVPKIEYTTSIPDFYDPEKLKYPNGSPLDYTDEEFENMNHFQFLKDLNFSIPPLLPVYLNSNLLNDSASKNYKTFPYQYQSSNIPHVNEIYHYRINDLNTMDKYSGHKSSRPILKRATSSNSSSSSTIQQRGNKSCILGNKMATKARLLRENSNGNGSKTKLKHSDKLNLIERNLIPHHVMLNHLITCNLNKDGYITSSCITRYRGKFITQIMFFANEMN</sequence>
<evidence type="ECO:0000256" key="1">
    <source>
        <dbReference type="ARBA" id="ARBA00010926"/>
    </source>
</evidence>
<feature type="compositionally biased region" description="Polar residues" evidence="2">
    <location>
        <begin position="18"/>
        <end position="36"/>
    </location>
</feature>
<dbReference type="SMART" id="SM01010">
    <property type="entry name" value="AMPKBI"/>
    <property type="match status" value="1"/>
</dbReference>
<evidence type="ECO:0000313" key="5">
    <source>
        <dbReference type="Proteomes" id="UP000307173"/>
    </source>
</evidence>
<evidence type="ECO:0000259" key="3">
    <source>
        <dbReference type="SMART" id="SM01010"/>
    </source>
</evidence>
<dbReference type="GO" id="GO:0005737">
    <property type="term" value="C:cytoplasm"/>
    <property type="evidence" value="ECO:0007669"/>
    <property type="project" value="UniProtKB-ARBA"/>
</dbReference>
<evidence type="ECO:0000313" key="4">
    <source>
        <dbReference type="EMBL" id="TID15456.1"/>
    </source>
</evidence>
<feature type="region of interest" description="Disordered" evidence="2">
    <location>
        <begin position="303"/>
        <end position="329"/>
    </location>
</feature>
<feature type="domain" description="Association with the SNF1 complex (ASC)" evidence="3">
    <location>
        <begin position="197"/>
        <end position="414"/>
    </location>
</feature>
<keyword evidence="5" id="KW-1185">Reference proteome</keyword>
<comment type="caution">
    <text evidence="4">The sequence shown here is derived from an EMBL/GenBank/DDBJ whole genome shotgun (WGS) entry which is preliminary data.</text>
</comment>
<accession>A0A4V4NF76</accession>
<dbReference type="Pfam" id="PF04739">
    <property type="entry name" value="AMPKBI"/>
    <property type="match status" value="1"/>
</dbReference>